<keyword evidence="1" id="KW-0805">Transcription regulation</keyword>
<dbReference type="InterPro" id="IPR018062">
    <property type="entry name" value="HTH_AraC-typ_CS"/>
</dbReference>
<dbReference type="PROSITE" id="PS00041">
    <property type="entry name" value="HTH_ARAC_FAMILY_1"/>
    <property type="match status" value="1"/>
</dbReference>
<protein>
    <recommendedName>
        <fullName evidence="4">HTH araC/xylS-type domain-containing protein</fullName>
    </recommendedName>
</protein>
<dbReference type="Pfam" id="PF12833">
    <property type="entry name" value="HTH_18"/>
    <property type="match status" value="1"/>
</dbReference>
<evidence type="ECO:0000256" key="3">
    <source>
        <dbReference type="ARBA" id="ARBA00023163"/>
    </source>
</evidence>
<dbReference type="PROSITE" id="PS01124">
    <property type="entry name" value="HTH_ARAC_FAMILY_2"/>
    <property type="match status" value="1"/>
</dbReference>
<dbReference type="AlphaFoldDB" id="A0A172ZE29"/>
<keyword evidence="6" id="KW-1185">Reference proteome</keyword>
<dbReference type="Gene3D" id="1.10.10.60">
    <property type="entry name" value="Homeodomain-like"/>
    <property type="match status" value="2"/>
</dbReference>
<dbReference type="SMART" id="SM00342">
    <property type="entry name" value="HTH_ARAC"/>
    <property type="match status" value="1"/>
</dbReference>
<reference evidence="5 6" key="2">
    <citation type="journal article" date="2016" name="Int. J. Syst. Evol. Microbiol.">
        <title>Paenibacillus bovis sp. nov., isolated from raw yak (Bos grunniens) milk.</title>
        <authorList>
            <person name="Gao C."/>
            <person name="Han J."/>
            <person name="Liu Z."/>
            <person name="Xu X."/>
            <person name="Hang F."/>
            <person name="Wu Z."/>
        </authorList>
    </citation>
    <scope>NUCLEOTIDE SEQUENCE [LARGE SCALE GENOMIC DNA]</scope>
    <source>
        <strain evidence="5 6">BD3526</strain>
    </source>
</reference>
<dbReference type="PRINTS" id="PR00032">
    <property type="entry name" value="HTHARAC"/>
</dbReference>
<dbReference type="KEGG" id="pbv:AR543_07580"/>
<keyword evidence="3" id="KW-0804">Transcription</keyword>
<dbReference type="SUPFAM" id="SSF46689">
    <property type="entry name" value="Homeodomain-like"/>
    <property type="match status" value="2"/>
</dbReference>
<organism evidence="5 6">
    <name type="scientific">Paenibacillus bovis</name>
    <dbReference type="NCBI Taxonomy" id="1616788"/>
    <lineage>
        <taxon>Bacteria</taxon>
        <taxon>Bacillati</taxon>
        <taxon>Bacillota</taxon>
        <taxon>Bacilli</taxon>
        <taxon>Bacillales</taxon>
        <taxon>Paenibacillaceae</taxon>
        <taxon>Paenibacillus</taxon>
    </lineage>
</organism>
<dbReference type="PANTHER" id="PTHR43280:SF2">
    <property type="entry name" value="HTH-TYPE TRANSCRIPTIONAL REGULATOR EXSA"/>
    <property type="match status" value="1"/>
</dbReference>
<dbReference type="RefSeq" id="WP_060533226.1">
    <property type="nucleotide sequence ID" value="NZ_CP013023.1"/>
</dbReference>
<feature type="domain" description="HTH araC/xylS-type" evidence="4">
    <location>
        <begin position="152"/>
        <end position="250"/>
    </location>
</feature>
<dbReference type="GO" id="GO:0003700">
    <property type="term" value="F:DNA-binding transcription factor activity"/>
    <property type="evidence" value="ECO:0007669"/>
    <property type="project" value="InterPro"/>
</dbReference>
<proteinExistence type="predicted"/>
<dbReference type="Proteomes" id="UP000078148">
    <property type="component" value="Chromosome"/>
</dbReference>
<evidence type="ECO:0000259" key="4">
    <source>
        <dbReference type="PROSITE" id="PS01124"/>
    </source>
</evidence>
<accession>A0A172ZE29</accession>
<evidence type="ECO:0000313" key="5">
    <source>
        <dbReference type="EMBL" id="ANF95878.1"/>
    </source>
</evidence>
<dbReference type="STRING" id="1616788.AR543_07580"/>
<reference evidence="6" key="1">
    <citation type="submission" date="2015-10" db="EMBL/GenBank/DDBJ databases">
        <title>Genome of Paenibacillus bovis sp. nov.</title>
        <authorList>
            <person name="Wu Z."/>
            <person name="Gao C."/>
            <person name="Liu Z."/>
            <person name="Zheng H."/>
        </authorList>
    </citation>
    <scope>NUCLEOTIDE SEQUENCE [LARGE SCALE GENOMIC DNA]</scope>
    <source>
        <strain evidence="6">BD3526</strain>
    </source>
</reference>
<dbReference type="InterPro" id="IPR009057">
    <property type="entry name" value="Homeodomain-like_sf"/>
</dbReference>
<gene>
    <name evidence="5" type="ORF">AR543_07580</name>
</gene>
<dbReference type="PANTHER" id="PTHR43280">
    <property type="entry name" value="ARAC-FAMILY TRANSCRIPTIONAL REGULATOR"/>
    <property type="match status" value="1"/>
</dbReference>
<keyword evidence="2" id="KW-0238">DNA-binding</keyword>
<name>A0A172ZE29_9BACL</name>
<dbReference type="OrthoDB" id="9803764at2"/>
<evidence type="ECO:0000313" key="6">
    <source>
        <dbReference type="Proteomes" id="UP000078148"/>
    </source>
</evidence>
<dbReference type="GO" id="GO:0043565">
    <property type="term" value="F:sequence-specific DNA binding"/>
    <property type="evidence" value="ECO:0007669"/>
    <property type="project" value="InterPro"/>
</dbReference>
<dbReference type="InterPro" id="IPR018060">
    <property type="entry name" value="HTH_AraC"/>
</dbReference>
<dbReference type="EMBL" id="CP013023">
    <property type="protein sequence ID" value="ANF95878.1"/>
    <property type="molecule type" value="Genomic_DNA"/>
</dbReference>
<dbReference type="InterPro" id="IPR020449">
    <property type="entry name" value="Tscrpt_reg_AraC-type_HTH"/>
</dbReference>
<evidence type="ECO:0000256" key="1">
    <source>
        <dbReference type="ARBA" id="ARBA00023015"/>
    </source>
</evidence>
<evidence type="ECO:0000256" key="2">
    <source>
        <dbReference type="ARBA" id="ARBA00023125"/>
    </source>
</evidence>
<sequence length="260" mass="30038">MNTEFMLEHDIDLSFPVHSSLHPHKWTLLYAAANSGTLDGPTAQIYLLPPGKIALYLHLLPLTEVCCQFTAHSQWTLLLHKLQTGLPDRPLWLEDQSLCQQIAYVLERMQEYGVQSHNTYYRKLSYHLLSELLLLLAAGARPGAYPVDPRIDEVLQYLYIHYTSDIRIEHLAQHVCLSPSHLSHLYKEQTGETIMDTVLRLRLEQAKHLLCFTTRYIGEIAYEVGFNSQTYFTCKFTRHFGISPSLYRSSFYEKQSCQSS</sequence>